<comment type="caution">
    <text evidence="1">The sequence shown here is derived from an EMBL/GenBank/DDBJ whole genome shotgun (WGS) entry which is preliminary data.</text>
</comment>
<gene>
    <name evidence="1" type="ORF">PGT21_024096</name>
    <name evidence="2" type="ORF">PGTUg99_006311</name>
</gene>
<name>A0A5B0MXJ5_PUCGR</name>
<sequence length="142" mass="16281">MYARTHLQVVTPFARVLSSLSYPGIFQFIEASPDVSHQIQVSREQIKVELATTPALSQRQQAPDIILTNHHTPPRPPLPQSNTTTKSIIRQSSTASLALETLTLHNSLAIRVRSQVDHQLWQQDQLLNRIRWWVWDVFVRAL</sequence>
<dbReference type="Proteomes" id="UP000325313">
    <property type="component" value="Unassembled WGS sequence"/>
</dbReference>
<dbReference type="EMBL" id="VSWC01000131">
    <property type="protein sequence ID" value="KAA1080864.1"/>
    <property type="molecule type" value="Genomic_DNA"/>
</dbReference>
<dbReference type="EMBL" id="VDEP01000013">
    <property type="protein sequence ID" value="KAA1137018.1"/>
    <property type="molecule type" value="Genomic_DNA"/>
</dbReference>
<evidence type="ECO:0000313" key="1">
    <source>
        <dbReference type="EMBL" id="KAA1080864.1"/>
    </source>
</evidence>
<evidence type="ECO:0000313" key="2">
    <source>
        <dbReference type="EMBL" id="KAA1137018.1"/>
    </source>
</evidence>
<organism evidence="1 3">
    <name type="scientific">Puccinia graminis f. sp. tritici</name>
    <dbReference type="NCBI Taxonomy" id="56615"/>
    <lineage>
        <taxon>Eukaryota</taxon>
        <taxon>Fungi</taxon>
        <taxon>Dikarya</taxon>
        <taxon>Basidiomycota</taxon>
        <taxon>Pucciniomycotina</taxon>
        <taxon>Pucciniomycetes</taxon>
        <taxon>Pucciniales</taxon>
        <taxon>Pucciniaceae</taxon>
        <taxon>Puccinia</taxon>
    </lineage>
</organism>
<protein>
    <submittedName>
        <fullName evidence="1">Uncharacterized protein</fullName>
    </submittedName>
</protein>
<proteinExistence type="predicted"/>
<reference evidence="3 4" key="1">
    <citation type="submission" date="2019-05" db="EMBL/GenBank/DDBJ databases">
        <title>Emergence of the Ug99 lineage of the wheat stem rust pathogen through somatic hybridization.</title>
        <authorList>
            <person name="Li F."/>
            <person name="Upadhyaya N.M."/>
            <person name="Sperschneider J."/>
            <person name="Matny O."/>
            <person name="Nguyen-Phuc H."/>
            <person name="Mago R."/>
            <person name="Raley C."/>
            <person name="Miller M.E."/>
            <person name="Silverstein K.A.T."/>
            <person name="Henningsen E."/>
            <person name="Hirsch C.D."/>
            <person name="Visser B."/>
            <person name="Pretorius Z.A."/>
            <person name="Steffenson B.J."/>
            <person name="Schwessinger B."/>
            <person name="Dodds P.N."/>
            <person name="Figueroa M."/>
        </authorList>
    </citation>
    <scope>NUCLEOTIDE SEQUENCE [LARGE SCALE GENOMIC DNA]</scope>
    <source>
        <strain evidence="1">21-0</strain>
        <strain evidence="2 4">Ug99</strain>
    </source>
</reference>
<keyword evidence="3" id="KW-1185">Reference proteome</keyword>
<accession>A0A5B0MXJ5</accession>
<dbReference type="Proteomes" id="UP000324748">
    <property type="component" value="Unassembled WGS sequence"/>
</dbReference>
<evidence type="ECO:0000313" key="3">
    <source>
        <dbReference type="Proteomes" id="UP000324748"/>
    </source>
</evidence>
<dbReference type="AlphaFoldDB" id="A0A5B0MXJ5"/>
<evidence type="ECO:0000313" key="4">
    <source>
        <dbReference type="Proteomes" id="UP000325313"/>
    </source>
</evidence>